<dbReference type="EnsemblFungi" id="MAPG_02986T0">
    <property type="protein sequence ID" value="MAPG_02986T0"/>
    <property type="gene ID" value="MAPG_02986"/>
</dbReference>
<evidence type="ECO:0000313" key="3">
    <source>
        <dbReference type="EnsemblFungi" id="MAPG_02986T0"/>
    </source>
</evidence>
<reference evidence="3" key="4">
    <citation type="journal article" date="2015" name="G3 (Bethesda)">
        <title>Genome sequences of three phytopathogenic species of the Magnaporthaceae family of fungi.</title>
        <authorList>
            <person name="Okagaki L.H."/>
            <person name="Nunes C.C."/>
            <person name="Sailsbery J."/>
            <person name="Clay B."/>
            <person name="Brown D."/>
            <person name="John T."/>
            <person name="Oh Y."/>
            <person name="Young N."/>
            <person name="Fitzgerald M."/>
            <person name="Haas B.J."/>
            <person name="Zeng Q."/>
            <person name="Young S."/>
            <person name="Adiconis X."/>
            <person name="Fan L."/>
            <person name="Levin J.Z."/>
            <person name="Mitchell T.K."/>
            <person name="Okubara P.A."/>
            <person name="Farman M.L."/>
            <person name="Kohn L.M."/>
            <person name="Birren B."/>
            <person name="Ma L.-J."/>
            <person name="Dean R.A."/>
        </authorList>
    </citation>
    <scope>NUCLEOTIDE SEQUENCE</scope>
    <source>
        <strain evidence="3">ATCC 64411 / 73-15</strain>
    </source>
</reference>
<evidence type="ECO:0000313" key="2">
    <source>
        <dbReference type="EMBL" id="KLU83937.1"/>
    </source>
</evidence>
<evidence type="ECO:0000313" key="4">
    <source>
        <dbReference type="Proteomes" id="UP000011715"/>
    </source>
</evidence>
<feature type="compositionally biased region" description="Low complexity" evidence="1">
    <location>
        <begin position="1"/>
        <end position="18"/>
    </location>
</feature>
<dbReference type="EMBL" id="GL876967">
    <property type="protein sequence ID" value="KLU83937.1"/>
    <property type="molecule type" value="Genomic_DNA"/>
</dbReference>
<organism evidence="3 4">
    <name type="scientific">Magnaporthiopsis poae (strain ATCC 64411 / 73-15)</name>
    <name type="common">Kentucky bluegrass fungus</name>
    <name type="synonym">Magnaporthe poae</name>
    <dbReference type="NCBI Taxonomy" id="644358"/>
    <lineage>
        <taxon>Eukaryota</taxon>
        <taxon>Fungi</taxon>
        <taxon>Dikarya</taxon>
        <taxon>Ascomycota</taxon>
        <taxon>Pezizomycotina</taxon>
        <taxon>Sordariomycetes</taxon>
        <taxon>Sordariomycetidae</taxon>
        <taxon>Magnaporthales</taxon>
        <taxon>Magnaporthaceae</taxon>
        <taxon>Magnaporthiopsis</taxon>
    </lineage>
</organism>
<proteinExistence type="predicted"/>
<feature type="compositionally biased region" description="Basic and acidic residues" evidence="1">
    <location>
        <begin position="105"/>
        <end position="115"/>
    </location>
</feature>
<feature type="region of interest" description="Disordered" evidence="1">
    <location>
        <begin position="1"/>
        <end position="180"/>
    </location>
</feature>
<dbReference type="EMBL" id="ADBL01000725">
    <property type="status" value="NOT_ANNOTATED_CDS"/>
    <property type="molecule type" value="Genomic_DNA"/>
</dbReference>
<protein>
    <submittedName>
        <fullName evidence="2 3">Uncharacterized protein</fullName>
    </submittedName>
</protein>
<evidence type="ECO:0000256" key="1">
    <source>
        <dbReference type="SAM" id="MobiDB-lite"/>
    </source>
</evidence>
<name>A0A0C4DSU5_MAGP6</name>
<gene>
    <name evidence="2" type="ORF">MAPG_02986</name>
</gene>
<reference evidence="2" key="3">
    <citation type="submission" date="2011-03" db="EMBL/GenBank/DDBJ databases">
        <title>Annotation of Magnaporthe poae ATCC 64411.</title>
        <authorList>
            <person name="Ma L.-J."/>
            <person name="Dead R."/>
            <person name="Young S.K."/>
            <person name="Zeng Q."/>
            <person name="Gargeya S."/>
            <person name="Fitzgerald M."/>
            <person name="Haas B."/>
            <person name="Abouelleil A."/>
            <person name="Alvarado L."/>
            <person name="Arachchi H.M."/>
            <person name="Berlin A."/>
            <person name="Brown A."/>
            <person name="Chapman S.B."/>
            <person name="Chen Z."/>
            <person name="Dunbar C."/>
            <person name="Freedman E."/>
            <person name="Gearin G."/>
            <person name="Gellesch M."/>
            <person name="Goldberg J."/>
            <person name="Griggs A."/>
            <person name="Gujja S."/>
            <person name="Heiman D."/>
            <person name="Howarth C."/>
            <person name="Larson L."/>
            <person name="Lui A."/>
            <person name="MacDonald P.J.P."/>
            <person name="Mehta T."/>
            <person name="Montmayeur A."/>
            <person name="Murphy C."/>
            <person name="Neiman D."/>
            <person name="Pearson M."/>
            <person name="Priest M."/>
            <person name="Roberts A."/>
            <person name="Saif S."/>
            <person name="Shea T."/>
            <person name="Shenoy N."/>
            <person name="Sisk P."/>
            <person name="Stolte C."/>
            <person name="Sykes S."/>
            <person name="Yandava C."/>
            <person name="Wortman J."/>
            <person name="Nusbaum C."/>
            <person name="Birren B."/>
        </authorList>
    </citation>
    <scope>NUCLEOTIDE SEQUENCE</scope>
    <source>
        <strain evidence="2">ATCC 64411</strain>
    </source>
</reference>
<accession>A0A0C4DSU5</accession>
<reference evidence="4" key="2">
    <citation type="submission" date="2010-05" db="EMBL/GenBank/DDBJ databases">
        <title>The genome sequence of Magnaporthe poae strain ATCC 64411.</title>
        <authorList>
            <person name="Ma L.-J."/>
            <person name="Dead R."/>
            <person name="Young S."/>
            <person name="Zeng Q."/>
            <person name="Koehrsen M."/>
            <person name="Alvarado L."/>
            <person name="Berlin A."/>
            <person name="Chapman S.B."/>
            <person name="Chen Z."/>
            <person name="Freedman E."/>
            <person name="Gellesch M."/>
            <person name="Goldberg J."/>
            <person name="Griggs A."/>
            <person name="Gujja S."/>
            <person name="Heilman E.R."/>
            <person name="Heiman D."/>
            <person name="Hepburn T."/>
            <person name="Howarth C."/>
            <person name="Jen D."/>
            <person name="Larson L."/>
            <person name="Mehta T."/>
            <person name="Neiman D."/>
            <person name="Pearson M."/>
            <person name="Roberts A."/>
            <person name="Saif S."/>
            <person name="Shea T."/>
            <person name="Shenoy N."/>
            <person name="Sisk P."/>
            <person name="Stolte C."/>
            <person name="Sykes S."/>
            <person name="Walk T."/>
            <person name="White J."/>
            <person name="Yandava C."/>
            <person name="Haas B."/>
            <person name="Nusbaum C."/>
            <person name="Birren B."/>
        </authorList>
    </citation>
    <scope>NUCLEOTIDE SEQUENCE [LARGE SCALE GENOMIC DNA]</scope>
    <source>
        <strain evidence="4">ATCC 64411 / 73-15</strain>
    </source>
</reference>
<reference evidence="3" key="5">
    <citation type="submission" date="2015-06" db="UniProtKB">
        <authorList>
            <consortium name="EnsemblFungi"/>
        </authorList>
    </citation>
    <scope>IDENTIFICATION</scope>
    <source>
        <strain evidence="3">ATCC 64411</strain>
    </source>
</reference>
<dbReference type="eggNOG" id="ENOG502R0ZJ">
    <property type="taxonomic scope" value="Eukaryota"/>
</dbReference>
<reference evidence="2" key="1">
    <citation type="submission" date="2010-05" db="EMBL/GenBank/DDBJ databases">
        <title>The Genome Sequence of Magnaporthe poae strain ATCC 64411.</title>
        <authorList>
            <consortium name="The Broad Institute Genome Sequencing Platform"/>
            <consortium name="Broad Institute Genome Sequencing Center for Infectious Disease"/>
            <person name="Ma L.-J."/>
            <person name="Dead R."/>
            <person name="Young S."/>
            <person name="Zeng Q."/>
            <person name="Koehrsen M."/>
            <person name="Alvarado L."/>
            <person name="Berlin A."/>
            <person name="Chapman S.B."/>
            <person name="Chen Z."/>
            <person name="Freedman E."/>
            <person name="Gellesch M."/>
            <person name="Goldberg J."/>
            <person name="Griggs A."/>
            <person name="Gujja S."/>
            <person name="Heilman E.R."/>
            <person name="Heiman D."/>
            <person name="Hepburn T."/>
            <person name="Howarth C."/>
            <person name="Jen D."/>
            <person name="Larson L."/>
            <person name="Mehta T."/>
            <person name="Neiman D."/>
            <person name="Pearson M."/>
            <person name="Roberts A."/>
            <person name="Saif S."/>
            <person name="Shea T."/>
            <person name="Shenoy N."/>
            <person name="Sisk P."/>
            <person name="Stolte C."/>
            <person name="Sykes S."/>
            <person name="Walk T."/>
            <person name="White J."/>
            <person name="Yandava C."/>
            <person name="Haas B."/>
            <person name="Nusbaum C."/>
            <person name="Birren B."/>
        </authorList>
    </citation>
    <scope>NUCLEOTIDE SEQUENCE</scope>
    <source>
        <strain evidence="2">ATCC 64411</strain>
    </source>
</reference>
<dbReference type="AlphaFoldDB" id="A0A0C4DSU5"/>
<keyword evidence="4" id="KW-1185">Reference proteome</keyword>
<dbReference type="VEuPathDB" id="FungiDB:MAPG_02986"/>
<dbReference type="OrthoDB" id="5245077at2759"/>
<feature type="compositionally biased region" description="Low complexity" evidence="1">
    <location>
        <begin position="42"/>
        <end position="59"/>
    </location>
</feature>
<sequence length="1072" mass="118646">MPSKRTANALAKAAKGTASITSFFPKRATRGNNAPEDEDGDVPAAPAAPLAAPASPPAVDDIDDVPIRRTRSRAKAPVSLDSDSDDKPLVRPVRSSGPSTRSRAKQPESDSDDKPLVPIRASGRITRSRAKEPSVASDDESGADGGSSKAPAKRKALASPVSPVDNKRRRGDAAPVPASPVILDEDEEALLSEGEDATPTGYACHNRRIAERFAKALDPAKVGKRTGNLLGAGLSDRMRAWINNEAVDIWEPISRRPAVPGRNYTPLVVKWDDPKGERSAWDLFAVQGRERRSFIRFPSSPDNEADSYTQEEAESLCSKLVEALQVWPDVNDITYLATLNNRIALHGLRGKGAIRSLVSAAHGVVFPSRPPLVNGCKPRPKGDLGASMFTFAGLVLVDPDTLVSTTCEKMVSASTLGLGPVIEVPRMGEAYIARGGNYRRTGRLADGSLESLIPEDWPHRDAAIRLESFVRLWRYEVSRLGSFMTIQDLETMKEMVLHRVRQTVPQPDLFPKVYRGYKLLGWERGGCQGMAVTLSKIVRNDLGIYFKGLHIRSMDRSWAISPIRTGHSTWMDTGDLARTVSAMAEEADRVNALIESGQIAPSTCRCSPETGHETTYPCGRCGSQTLCTRLQTGEFGIRVCGVCLPKQSAKDITFPSELSTIPLGESDDAIIAFRAAIVDKLRSTAKAGVWYTSEFTGRETITYRRPEKMSIDALFPVGRHPAGGDRVGVHVPGNVAVVEVALNFCKSTALPVSIQAISDYASIDKNAVPDPEALASTLVDDCRRYTAIRKKYPRLRADRLELQVSDRQLEYDLEEQRSGKWHEGRSPSDGNIKWGFRITTRRPGLPEFRRLASVIHDIETWSGATLPKSKDGCPYFAHALRMPCNWNWEVCYGLMLQRFNRMRWNCNRKHPTVDIAFTIYLECVFQVCVGRMDCQGDPTKLKLQAKYKEFLGLPLDVDSGNPLCFAVAHRVHGQQMRTGWATDPEKRSLEQRVRDDEDNNVLIETRTSNFLKHTYHESVYPLLIDLFKSIKMPKSMVDFEMVPGPYDPELDRGAFGMWTGDGWEGEEDEDEE</sequence>
<dbReference type="Proteomes" id="UP000011715">
    <property type="component" value="Unassembled WGS sequence"/>
</dbReference>